<reference evidence="1 2" key="1">
    <citation type="submission" date="2020-07" db="EMBL/GenBank/DDBJ databases">
        <title>Sequencing the genomes of 1000 actinobacteria strains.</title>
        <authorList>
            <person name="Klenk H.-P."/>
        </authorList>
    </citation>
    <scope>NUCLEOTIDE SEQUENCE [LARGE SCALE GENOMIC DNA]</scope>
    <source>
        <strain evidence="1 2">DSM 23987</strain>
    </source>
</reference>
<gene>
    <name evidence="1" type="ORF">BJ986_000239</name>
</gene>
<organism evidence="1 2">
    <name type="scientific">Pedococcus badiiscoriae</name>
    <dbReference type="NCBI Taxonomy" id="642776"/>
    <lineage>
        <taxon>Bacteria</taxon>
        <taxon>Bacillati</taxon>
        <taxon>Actinomycetota</taxon>
        <taxon>Actinomycetes</taxon>
        <taxon>Micrococcales</taxon>
        <taxon>Intrasporangiaceae</taxon>
        <taxon>Pedococcus</taxon>
    </lineage>
</organism>
<proteinExistence type="predicted"/>
<comment type="caution">
    <text evidence="1">The sequence shown here is derived from an EMBL/GenBank/DDBJ whole genome shotgun (WGS) entry which is preliminary data.</text>
</comment>
<dbReference type="AlphaFoldDB" id="A0A852WKD3"/>
<accession>A0A852WKD3</accession>
<dbReference type="EMBL" id="JACCAB010000001">
    <property type="protein sequence ID" value="NYG05752.1"/>
    <property type="molecule type" value="Genomic_DNA"/>
</dbReference>
<dbReference type="Proteomes" id="UP000573599">
    <property type="component" value="Unassembled WGS sequence"/>
</dbReference>
<keyword evidence="2" id="KW-1185">Reference proteome</keyword>
<dbReference type="RefSeq" id="WP_179420331.1">
    <property type="nucleotide sequence ID" value="NZ_JACCAB010000001.1"/>
</dbReference>
<protein>
    <submittedName>
        <fullName evidence="1">Uncharacterized protein</fullName>
    </submittedName>
</protein>
<evidence type="ECO:0000313" key="1">
    <source>
        <dbReference type="EMBL" id="NYG05752.1"/>
    </source>
</evidence>
<sequence>MSYEDLPRDLRSIPLTDTTIQADVVDLILGIEERRDGALALMVCDEADRGVQPVVLSDVPVDAPAAEARTLLDLLLPMVGETGGAILVARGRRRGVMPTDHDRGWHQETIEACARHGVRLLGFYLASPDGIEAMPEPISQAS</sequence>
<evidence type="ECO:0000313" key="2">
    <source>
        <dbReference type="Proteomes" id="UP000573599"/>
    </source>
</evidence>
<name>A0A852WKD3_9MICO</name>